<dbReference type="SMART" id="SM00448">
    <property type="entry name" value="REC"/>
    <property type="match status" value="1"/>
</dbReference>
<evidence type="ECO:0000259" key="9">
    <source>
        <dbReference type="PROSITE" id="PS50045"/>
    </source>
</evidence>
<dbReference type="SUPFAM" id="SSF52172">
    <property type="entry name" value="CheY-like"/>
    <property type="match status" value="1"/>
</dbReference>
<keyword evidence="1 8" id="KW-0597">Phosphoprotein</keyword>
<proteinExistence type="predicted"/>
<keyword evidence="6" id="KW-0238">DNA-binding</keyword>
<organism evidence="11 12">
    <name type="scientific">Uabimicrobium amorphum</name>
    <dbReference type="NCBI Taxonomy" id="2596890"/>
    <lineage>
        <taxon>Bacteria</taxon>
        <taxon>Pseudomonadati</taxon>
        <taxon>Planctomycetota</taxon>
        <taxon>Candidatus Uabimicrobiia</taxon>
        <taxon>Candidatus Uabimicrobiales</taxon>
        <taxon>Candidatus Uabimicrobiaceae</taxon>
        <taxon>Candidatus Uabimicrobium</taxon>
    </lineage>
</organism>
<protein>
    <submittedName>
        <fullName evidence="11">Sigma-54-dependent Fis family transcriptional regulator</fullName>
    </submittedName>
</protein>
<dbReference type="Proteomes" id="UP000326354">
    <property type="component" value="Chromosome"/>
</dbReference>
<dbReference type="Gene3D" id="3.40.50.2300">
    <property type="match status" value="1"/>
</dbReference>
<dbReference type="RefSeq" id="WP_151967188.1">
    <property type="nucleotide sequence ID" value="NZ_AP019860.1"/>
</dbReference>
<evidence type="ECO:0000256" key="4">
    <source>
        <dbReference type="ARBA" id="ARBA00023012"/>
    </source>
</evidence>
<keyword evidence="4" id="KW-0902">Two-component regulatory system</keyword>
<dbReference type="InterPro" id="IPR001789">
    <property type="entry name" value="Sig_transdc_resp-reg_receiver"/>
</dbReference>
<keyword evidence="12" id="KW-1185">Reference proteome</keyword>
<feature type="domain" description="Response regulatory" evidence="10">
    <location>
        <begin position="3"/>
        <end position="118"/>
    </location>
</feature>
<dbReference type="PROSITE" id="PS50110">
    <property type="entry name" value="RESPONSE_REGULATORY"/>
    <property type="match status" value="1"/>
</dbReference>
<dbReference type="FunFam" id="3.40.50.300:FF:000006">
    <property type="entry name" value="DNA-binding transcriptional regulator NtrC"/>
    <property type="match status" value="1"/>
</dbReference>
<keyword evidence="2" id="KW-0547">Nucleotide-binding</keyword>
<evidence type="ECO:0000256" key="8">
    <source>
        <dbReference type="PROSITE-ProRule" id="PRU00169"/>
    </source>
</evidence>
<evidence type="ECO:0000313" key="12">
    <source>
        <dbReference type="Proteomes" id="UP000326354"/>
    </source>
</evidence>
<reference evidence="11 12" key="1">
    <citation type="submission" date="2019-08" db="EMBL/GenBank/DDBJ databases">
        <title>Complete genome sequence of Candidatus Uab amorphum.</title>
        <authorList>
            <person name="Shiratori T."/>
            <person name="Suzuki S."/>
            <person name="Kakizawa Y."/>
            <person name="Ishida K."/>
        </authorList>
    </citation>
    <scope>NUCLEOTIDE SEQUENCE [LARGE SCALE GENOMIC DNA]</scope>
    <source>
        <strain evidence="11 12">SRT547</strain>
    </source>
</reference>
<evidence type="ECO:0000313" key="11">
    <source>
        <dbReference type="EMBL" id="BBM82963.1"/>
    </source>
</evidence>
<sequence length="450" mass="50689">MTNILIVDDDQGIRNTLEMVLLYEDYHVDKAANGKDALKFLKKKSDIDVALVDIKMPGMDGLELLEIIKKDFGDIEVIVISGNAEIPIAVDATKKGAFDFLAKPLDQDRVLITIRNALKKKKLSRQCKELSEIVNDDPQILGNSKAILDILDTVERVAPTEAKVLITGENGTGKELIAQAIHYQSVRKEASFVEVNCAAIPESLIESELFGHEKGAFTHAHEKRKGKFELANKGSLFLDEIGDMSLTAQAKVLRVLEEGKITRVGGSTQIDVDVRVIAATNKNLAEESIEGTFRQDLYYRLNVVPIHLPPLRERLSDIPLIANFFLDRFVKKYKLPAKTLEESAIKSLQSYSWPGNIRELRNLIERAVILAKSSSITKKDINLYTNDTSSNDSMFNSETFEDFKKVSEKAFLSQKLEETNWNVKKTAEILKMQRSNLYKKMEKYNLNKPN</sequence>
<dbReference type="Pfam" id="PF25601">
    <property type="entry name" value="AAA_lid_14"/>
    <property type="match status" value="1"/>
</dbReference>
<evidence type="ECO:0000256" key="3">
    <source>
        <dbReference type="ARBA" id="ARBA00022840"/>
    </source>
</evidence>
<evidence type="ECO:0000259" key="10">
    <source>
        <dbReference type="PROSITE" id="PS50110"/>
    </source>
</evidence>
<keyword evidence="7" id="KW-0804">Transcription</keyword>
<gene>
    <name evidence="11" type="ORF">UABAM_01306</name>
</gene>
<dbReference type="PROSITE" id="PS00688">
    <property type="entry name" value="SIGMA54_INTERACT_3"/>
    <property type="match status" value="1"/>
</dbReference>
<dbReference type="InterPro" id="IPR002078">
    <property type="entry name" value="Sigma_54_int"/>
</dbReference>
<dbReference type="GO" id="GO:0000160">
    <property type="term" value="P:phosphorelay signal transduction system"/>
    <property type="evidence" value="ECO:0007669"/>
    <property type="project" value="UniProtKB-KW"/>
</dbReference>
<dbReference type="Pfam" id="PF00158">
    <property type="entry name" value="Sigma54_activat"/>
    <property type="match status" value="1"/>
</dbReference>
<feature type="domain" description="Sigma-54 factor interaction" evidence="9">
    <location>
        <begin position="140"/>
        <end position="369"/>
    </location>
</feature>
<evidence type="ECO:0000256" key="2">
    <source>
        <dbReference type="ARBA" id="ARBA00022741"/>
    </source>
</evidence>
<dbReference type="SUPFAM" id="SSF52540">
    <property type="entry name" value="P-loop containing nucleoside triphosphate hydrolases"/>
    <property type="match status" value="1"/>
</dbReference>
<name>A0A5S9IJF5_UABAM</name>
<dbReference type="InterPro" id="IPR058031">
    <property type="entry name" value="AAA_lid_NorR"/>
</dbReference>
<dbReference type="InterPro" id="IPR027417">
    <property type="entry name" value="P-loop_NTPase"/>
</dbReference>
<dbReference type="SMART" id="SM00382">
    <property type="entry name" value="AAA"/>
    <property type="match status" value="1"/>
</dbReference>
<dbReference type="GO" id="GO:0043565">
    <property type="term" value="F:sequence-specific DNA binding"/>
    <property type="evidence" value="ECO:0007669"/>
    <property type="project" value="InterPro"/>
</dbReference>
<dbReference type="InterPro" id="IPR011006">
    <property type="entry name" value="CheY-like_superfamily"/>
</dbReference>
<dbReference type="InterPro" id="IPR025944">
    <property type="entry name" value="Sigma_54_int_dom_CS"/>
</dbReference>
<dbReference type="AlphaFoldDB" id="A0A5S9IJF5"/>
<dbReference type="Pfam" id="PF00072">
    <property type="entry name" value="Response_reg"/>
    <property type="match status" value="1"/>
</dbReference>
<dbReference type="GO" id="GO:0006355">
    <property type="term" value="P:regulation of DNA-templated transcription"/>
    <property type="evidence" value="ECO:0007669"/>
    <property type="project" value="InterPro"/>
</dbReference>
<evidence type="ECO:0000256" key="6">
    <source>
        <dbReference type="ARBA" id="ARBA00023125"/>
    </source>
</evidence>
<dbReference type="InterPro" id="IPR025943">
    <property type="entry name" value="Sigma_54_int_dom_ATP-bd_2"/>
</dbReference>
<dbReference type="KEGG" id="uam:UABAM_01306"/>
<dbReference type="PROSITE" id="PS00676">
    <property type="entry name" value="SIGMA54_INTERACT_2"/>
    <property type="match status" value="1"/>
</dbReference>
<dbReference type="CDD" id="cd00009">
    <property type="entry name" value="AAA"/>
    <property type="match status" value="1"/>
</dbReference>
<evidence type="ECO:0000256" key="7">
    <source>
        <dbReference type="ARBA" id="ARBA00023163"/>
    </source>
</evidence>
<evidence type="ECO:0000256" key="5">
    <source>
        <dbReference type="ARBA" id="ARBA00023015"/>
    </source>
</evidence>
<dbReference type="OrthoDB" id="9803970at2"/>
<keyword evidence="3" id="KW-0067">ATP-binding</keyword>
<accession>A0A5S9IJF5</accession>
<dbReference type="InterPro" id="IPR002197">
    <property type="entry name" value="HTH_Fis"/>
</dbReference>
<dbReference type="PANTHER" id="PTHR32071:SF17">
    <property type="entry name" value="TRANSCRIPTIONAL REGULATOR (NTRC FAMILY)"/>
    <property type="match status" value="1"/>
</dbReference>
<dbReference type="PRINTS" id="PR01590">
    <property type="entry name" value="HTHFIS"/>
</dbReference>
<dbReference type="EMBL" id="AP019860">
    <property type="protein sequence ID" value="BBM82963.1"/>
    <property type="molecule type" value="Genomic_DNA"/>
</dbReference>
<feature type="modified residue" description="4-aspartylphosphate" evidence="8">
    <location>
        <position position="53"/>
    </location>
</feature>
<dbReference type="GO" id="GO:0005524">
    <property type="term" value="F:ATP binding"/>
    <property type="evidence" value="ECO:0007669"/>
    <property type="project" value="UniProtKB-KW"/>
</dbReference>
<dbReference type="InterPro" id="IPR009057">
    <property type="entry name" value="Homeodomain-like_sf"/>
</dbReference>
<dbReference type="Pfam" id="PF02954">
    <property type="entry name" value="HTH_8"/>
    <property type="match status" value="1"/>
</dbReference>
<dbReference type="Gene3D" id="1.10.10.60">
    <property type="entry name" value="Homeodomain-like"/>
    <property type="match status" value="1"/>
</dbReference>
<dbReference type="PANTHER" id="PTHR32071">
    <property type="entry name" value="TRANSCRIPTIONAL REGULATORY PROTEIN"/>
    <property type="match status" value="1"/>
</dbReference>
<dbReference type="Gene3D" id="1.10.8.60">
    <property type="match status" value="1"/>
</dbReference>
<dbReference type="PROSITE" id="PS50045">
    <property type="entry name" value="SIGMA54_INTERACT_4"/>
    <property type="match status" value="1"/>
</dbReference>
<evidence type="ECO:0000256" key="1">
    <source>
        <dbReference type="ARBA" id="ARBA00022553"/>
    </source>
</evidence>
<dbReference type="FunFam" id="3.40.50.2300:FF:000018">
    <property type="entry name" value="DNA-binding transcriptional regulator NtrC"/>
    <property type="match status" value="1"/>
</dbReference>
<dbReference type="SUPFAM" id="SSF46689">
    <property type="entry name" value="Homeodomain-like"/>
    <property type="match status" value="1"/>
</dbReference>
<dbReference type="InterPro" id="IPR003593">
    <property type="entry name" value="AAA+_ATPase"/>
</dbReference>
<keyword evidence="5" id="KW-0805">Transcription regulation</keyword>
<dbReference type="Gene3D" id="3.40.50.300">
    <property type="entry name" value="P-loop containing nucleotide triphosphate hydrolases"/>
    <property type="match status" value="1"/>
</dbReference>